<feature type="domain" description="Glycosyltransferase 2-like" evidence="4">
    <location>
        <begin position="31"/>
        <end position="202"/>
    </location>
</feature>
<dbReference type="SUPFAM" id="SSF53448">
    <property type="entry name" value="Nucleotide-diphospho-sugar transferases"/>
    <property type="match status" value="1"/>
</dbReference>
<evidence type="ECO:0000256" key="3">
    <source>
        <dbReference type="ARBA" id="ARBA00022679"/>
    </source>
</evidence>
<dbReference type="GO" id="GO:0016757">
    <property type="term" value="F:glycosyltransferase activity"/>
    <property type="evidence" value="ECO:0007669"/>
    <property type="project" value="UniProtKB-KW"/>
</dbReference>
<dbReference type="AlphaFoldDB" id="D2QHP3"/>
<keyword evidence="2" id="KW-0328">Glycosyltransferase</keyword>
<proteinExistence type="inferred from homology"/>
<gene>
    <name evidence="5" type="ordered locus">Slin_3852</name>
</gene>
<dbReference type="HOGENOM" id="CLU_023845_4_1_10"/>
<dbReference type="Pfam" id="PF00535">
    <property type="entry name" value="Glycos_transf_2"/>
    <property type="match status" value="1"/>
</dbReference>
<dbReference type="PANTHER" id="PTHR43179:SF12">
    <property type="entry name" value="GALACTOFURANOSYLTRANSFERASE GLFT2"/>
    <property type="match status" value="1"/>
</dbReference>
<evidence type="ECO:0000313" key="5">
    <source>
        <dbReference type="EMBL" id="ADB39842.1"/>
    </source>
</evidence>
<keyword evidence="3 5" id="KW-0808">Transferase</keyword>
<evidence type="ECO:0000256" key="1">
    <source>
        <dbReference type="ARBA" id="ARBA00006739"/>
    </source>
</evidence>
<dbReference type="InterPro" id="IPR001173">
    <property type="entry name" value="Glyco_trans_2-like"/>
</dbReference>
<dbReference type="InterPro" id="IPR029044">
    <property type="entry name" value="Nucleotide-diphossugar_trans"/>
</dbReference>
<dbReference type="Gene3D" id="3.90.550.10">
    <property type="entry name" value="Spore Coat Polysaccharide Biosynthesis Protein SpsA, Chain A"/>
    <property type="match status" value="1"/>
</dbReference>
<evidence type="ECO:0000259" key="4">
    <source>
        <dbReference type="Pfam" id="PF00535"/>
    </source>
</evidence>
<comment type="similarity">
    <text evidence="1">Belongs to the glycosyltransferase 2 family.</text>
</comment>
<dbReference type="EMBL" id="CP001769">
    <property type="protein sequence ID" value="ADB39842.1"/>
    <property type="molecule type" value="Genomic_DNA"/>
</dbReference>
<evidence type="ECO:0000256" key="2">
    <source>
        <dbReference type="ARBA" id="ARBA00022676"/>
    </source>
</evidence>
<protein>
    <submittedName>
        <fullName evidence="5">Glycosyl transferase family 2</fullName>
    </submittedName>
</protein>
<dbReference type="eggNOG" id="COG1216">
    <property type="taxonomic scope" value="Bacteria"/>
</dbReference>
<dbReference type="Proteomes" id="UP000002028">
    <property type="component" value="Chromosome"/>
</dbReference>
<evidence type="ECO:0000313" key="6">
    <source>
        <dbReference type="Proteomes" id="UP000002028"/>
    </source>
</evidence>
<organism evidence="5 6">
    <name type="scientific">Spirosoma linguale (strain ATCC 33905 / DSM 74 / LMG 10896 / Claus 1)</name>
    <dbReference type="NCBI Taxonomy" id="504472"/>
    <lineage>
        <taxon>Bacteria</taxon>
        <taxon>Pseudomonadati</taxon>
        <taxon>Bacteroidota</taxon>
        <taxon>Cytophagia</taxon>
        <taxon>Cytophagales</taxon>
        <taxon>Cytophagaceae</taxon>
        <taxon>Spirosoma</taxon>
    </lineage>
</organism>
<keyword evidence="6" id="KW-1185">Reference proteome</keyword>
<name>D2QHP3_SPILD</name>
<dbReference type="STRING" id="504472.Slin_3852"/>
<dbReference type="CDD" id="cd04186">
    <property type="entry name" value="GT_2_like_c"/>
    <property type="match status" value="1"/>
</dbReference>
<dbReference type="PANTHER" id="PTHR43179">
    <property type="entry name" value="RHAMNOSYLTRANSFERASE WBBL"/>
    <property type="match status" value="1"/>
</dbReference>
<reference evidence="5 6" key="1">
    <citation type="journal article" date="2010" name="Stand. Genomic Sci.">
        <title>Complete genome sequence of Spirosoma linguale type strain (1).</title>
        <authorList>
            <person name="Lail K."/>
            <person name="Sikorski J."/>
            <person name="Saunders E."/>
            <person name="Lapidus A."/>
            <person name="Glavina Del Rio T."/>
            <person name="Copeland A."/>
            <person name="Tice H."/>
            <person name="Cheng J.-F."/>
            <person name="Lucas S."/>
            <person name="Nolan M."/>
            <person name="Bruce D."/>
            <person name="Goodwin L."/>
            <person name="Pitluck S."/>
            <person name="Ivanova N."/>
            <person name="Mavromatis K."/>
            <person name="Ovchinnikova G."/>
            <person name="Pati A."/>
            <person name="Chen A."/>
            <person name="Palaniappan K."/>
            <person name="Land M."/>
            <person name="Hauser L."/>
            <person name="Chang Y.-J."/>
            <person name="Jeffries C.D."/>
            <person name="Chain P."/>
            <person name="Brettin T."/>
            <person name="Detter J.C."/>
            <person name="Schuetze A."/>
            <person name="Rohde M."/>
            <person name="Tindall B.J."/>
            <person name="Goeker M."/>
            <person name="Bristow J."/>
            <person name="Eisen J.A."/>
            <person name="Markowitz V."/>
            <person name="Hugenholtz P."/>
            <person name="Kyrpides N.C."/>
            <person name="Klenk H.-P."/>
            <person name="Chen F."/>
        </authorList>
    </citation>
    <scope>NUCLEOTIDE SEQUENCE [LARGE SCALE GENOMIC DNA]</scope>
    <source>
        <strain evidence="6">ATCC 33905 / DSM 74 / LMG 10896 / Claus 1</strain>
    </source>
</reference>
<dbReference type="KEGG" id="sli:Slin_3852"/>
<sequence length="321" mass="37039">MLPLRLFYTYLLFSSKTQSTNLPDIMQPLVSIITVNYDQPEVTSQLLRSLQQIDYPNTEVFVVDNGSPNRGIDSLISEFPDTHFIKSTKNLGFAGGNNLAIEHCKGKYLLFLNNDTEVAPDFLQPLVDCLETQPNAGMASPKIKFFHEENMIQYAGSGKMNPYTGRSFFVGNRQVDQGQFDTTQLTPFIHGAAMLISRKVLQTSGLMDDEFFLYYEEFDWCARAQRDGFTTWYVAESVVWHKESVSTGKYSPLKLYYLTRNRLYFMRRNFPLAQKLMFLSFFTLVSVPKNSLSFLLTRRFDYLNAFWSGLMWNITRKSSLL</sequence>
<dbReference type="CAZy" id="GT2">
    <property type="family name" value="Glycosyltransferase Family 2"/>
</dbReference>
<accession>D2QHP3</accession>